<dbReference type="InterPro" id="IPR036961">
    <property type="entry name" value="Kinesin_motor_dom_sf"/>
</dbReference>
<dbReference type="SMART" id="SM00242">
    <property type="entry name" value="MYSc"/>
    <property type="match status" value="1"/>
</dbReference>
<dbReference type="Gene3D" id="1.20.5.190">
    <property type="match status" value="1"/>
</dbReference>
<dbReference type="AlphaFoldDB" id="A0A668AET1"/>
<evidence type="ECO:0000256" key="8">
    <source>
        <dbReference type="ARBA" id="ARBA00023203"/>
    </source>
</evidence>
<accession>A0A668AET1</accession>
<feature type="binding site" evidence="9">
    <location>
        <begin position="118"/>
        <end position="125"/>
    </location>
    <ligand>
        <name>ATP</name>
        <dbReference type="ChEBI" id="CHEBI:30616"/>
    </ligand>
</feature>
<reference evidence="12" key="1">
    <citation type="submission" date="2019-06" db="EMBL/GenBank/DDBJ databases">
        <authorList>
            <consortium name="Wellcome Sanger Institute Data Sharing"/>
        </authorList>
    </citation>
    <scope>NUCLEOTIDE SEQUENCE [LARGE SCALE GENOMIC DNA]</scope>
</reference>
<evidence type="ECO:0000256" key="6">
    <source>
        <dbReference type="ARBA" id="ARBA00023123"/>
    </source>
</evidence>
<comment type="subcellular location">
    <subcellularLocation>
        <location evidence="1">Cytoplasm</location>
        <location evidence="1">Cell cortex</location>
    </subcellularLocation>
</comment>
<dbReference type="GO" id="GO:0006897">
    <property type="term" value="P:endocytosis"/>
    <property type="evidence" value="ECO:0007669"/>
    <property type="project" value="TreeGrafter"/>
</dbReference>
<dbReference type="PROSITE" id="PS50096">
    <property type="entry name" value="IQ"/>
    <property type="match status" value="2"/>
</dbReference>
<dbReference type="GeneTree" id="ENSGT00940000156430"/>
<evidence type="ECO:0000256" key="2">
    <source>
        <dbReference type="ARBA" id="ARBA00008314"/>
    </source>
</evidence>
<evidence type="ECO:0000256" key="9">
    <source>
        <dbReference type="PROSITE-ProRule" id="PRU00782"/>
    </source>
</evidence>
<dbReference type="GO" id="GO:0016459">
    <property type="term" value="C:myosin complex"/>
    <property type="evidence" value="ECO:0007669"/>
    <property type="project" value="UniProtKB-KW"/>
</dbReference>
<dbReference type="CDD" id="cd23767">
    <property type="entry name" value="IQCD"/>
    <property type="match status" value="1"/>
</dbReference>
<dbReference type="GO" id="GO:0051015">
    <property type="term" value="F:actin filament binding"/>
    <property type="evidence" value="ECO:0007669"/>
    <property type="project" value="TreeGrafter"/>
</dbReference>
<dbReference type="Gene3D" id="6.20.240.20">
    <property type="match status" value="1"/>
</dbReference>
<dbReference type="FunFam" id="1.20.5.190:FF:000085">
    <property type="entry name" value="Myosin IHa"/>
    <property type="match status" value="1"/>
</dbReference>
<evidence type="ECO:0000256" key="5">
    <source>
        <dbReference type="ARBA" id="ARBA00022840"/>
    </source>
</evidence>
<dbReference type="FunFam" id="1.10.10.820:FF:000001">
    <property type="entry name" value="Myosin heavy chain"/>
    <property type="match status" value="1"/>
</dbReference>
<dbReference type="PROSITE" id="PS51757">
    <property type="entry name" value="TH1"/>
    <property type="match status" value="1"/>
</dbReference>
<dbReference type="Gene3D" id="3.40.850.10">
    <property type="entry name" value="Kinesin motor domain"/>
    <property type="match status" value="1"/>
</dbReference>
<dbReference type="PANTHER" id="PTHR13140">
    <property type="entry name" value="MYOSIN"/>
    <property type="match status" value="1"/>
</dbReference>
<dbReference type="FunFam" id="1.20.58.530:FF:000004">
    <property type="entry name" value="Unconventional myosin ID"/>
    <property type="match status" value="1"/>
</dbReference>
<name>A0A668AET1_9TELE</name>
<keyword evidence="8 9" id="KW-0009">Actin-binding</keyword>
<feature type="domain" description="TH1" evidence="11">
    <location>
        <begin position="831"/>
        <end position="1005"/>
    </location>
</feature>
<dbReference type="InterPro" id="IPR027417">
    <property type="entry name" value="P-loop_NTPase"/>
</dbReference>
<dbReference type="Pfam" id="PF00063">
    <property type="entry name" value="Myosin_head"/>
    <property type="match status" value="1"/>
</dbReference>
<dbReference type="PROSITE" id="PS51456">
    <property type="entry name" value="MYOSIN_MOTOR"/>
    <property type="match status" value="1"/>
</dbReference>
<keyword evidence="5 9" id="KW-0067">ATP-binding</keyword>
<evidence type="ECO:0000259" key="11">
    <source>
        <dbReference type="PROSITE" id="PS51757"/>
    </source>
</evidence>
<dbReference type="Gene3D" id="1.20.120.720">
    <property type="entry name" value="Myosin VI head, motor domain, U50 subdomain"/>
    <property type="match status" value="1"/>
</dbReference>
<proteinExistence type="inferred from homology"/>
<comment type="similarity">
    <text evidence="2 9">Belongs to the TRAFAC class myosin-kinesin ATPase superfamily. Myosin family.</text>
</comment>
<dbReference type="SUPFAM" id="SSF52540">
    <property type="entry name" value="P-loop containing nucleoside triphosphate hydrolases"/>
    <property type="match status" value="1"/>
</dbReference>
<dbReference type="CDD" id="cd01378">
    <property type="entry name" value="MYSc_Myo1"/>
    <property type="match status" value="1"/>
</dbReference>
<dbReference type="Proteomes" id="UP000472263">
    <property type="component" value="Chromosome 12"/>
</dbReference>
<evidence type="ECO:0000256" key="1">
    <source>
        <dbReference type="ARBA" id="ARBA00004544"/>
    </source>
</evidence>
<dbReference type="GO" id="GO:0005886">
    <property type="term" value="C:plasma membrane"/>
    <property type="evidence" value="ECO:0007669"/>
    <property type="project" value="TreeGrafter"/>
</dbReference>
<dbReference type="InterPro" id="IPR001609">
    <property type="entry name" value="Myosin_head_motor_dom-like"/>
</dbReference>
<dbReference type="GO" id="GO:0000146">
    <property type="term" value="F:microfilament motor activity"/>
    <property type="evidence" value="ECO:0007669"/>
    <property type="project" value="TreeGrafter"/>
</dbReference>
<dbReference type="Ensembl" id="ENSMMDT00005044312.1">
    <property type="protein sequence ID" value="ENSMMDP00005043436.1"/>
    <property type="gene ID" value="ENSMMDG00005019963.1"/>
</dbReference>
<dbReference type="Gene3D" id="1.10.10.820">
    <property type="match status" value="1"/>
</dbReference>
<protein>
    <submittedName>
        <fullName evidence="12">Myosin IHb</fullName>
    </submittedName>
</protein>
<dbReference type="GO" id="GO:0005938">
    <property type="term" value="C:cell cortex"/>
    <property type="evidence" value="ECO:0007669"/>
    <property type="project" value="UniProtKB-SubCell"/>
</dbReference>
<dbReference type="InterPro" id="IPR036072">
    <property type="entry name" value="MYSc_Myo1"/>
</dbReference>
<reference evidence="12" key="3">
    <citation type="submission" date="2025-09" db="UniProtKB">
        <authorList>
            <consortium name="Ensembl"/>
        </authorList>
    </citation>
    <scope>IDENTIFICATION</scope>
</reference>
<evidence type="ECO:0000256" key="7">
    <source>
        <dbReference type="ARBA" id="ARBA00023175"/>
    </source>
</evidence>
<dbReference type="GO" id="GO:0005902">
    <property type="term" value="C:microvillus"/>
    <property type="evidence" value="ECO:0007669"/>
    <property type="project" value="TreeGrafter"/>
</dbReference>
<dbReference type="GO" id="GO:0005524">
    <property type="term" value="F:ATP binding"/>
    <property type="evidence" value="ECO:0007669"/>
    <property type="project" value="UniProtKB-UniRule"/>
</dbReference>
<dbReference type="GO" id="GO:0030048">
    <property type="term" value="P:actin filament-based movement"/>
    <property type="evidence" value="ECO:0007669"/>
    <property type="project" value="TreeGrafter"/>
</dbReference>
<dbReference type="InterPro" id="IPR010926">
    <property type="entry name" value="Myosin_TH1"/>
</dbReference>
<dbReference type="Pfam" id="PF06017">
    <property type="entry name" value="Myosin_TH1"/>
    <property type="match status" value="1"/>
</dbReference>
<organism evidence="12 13">
    <name type="scientific">Myripristis murdjan</name>
    <name type="common">pinecone soldierfish</name>
    <dbReference type="NCBI Taxonomy" id="586833"/>
    <lineage>
        <taxon>Eukaryota</taxon>
        <taxon>Metazoa</taxon>
        <taxon>Chordata</taxon>
        <taxon>Craniata</taxon>
        <taxon>Vertebrata</taxon>
        <taxon>Euteleostomi</taxon>
        <taxon>Actinopterygii</taxon>
        <taxon>Neopterygii</taxon>
        <taxon>Teleostei</taxon>
        <taxon>Neoteleostei</taxon>
        <taxon>Acanthomorphata</taxon>
        <taxon>Holocentriformes</taxon>
        <taxon>Holocentridae</taxon>
        <taxon>Myripristis</taxon>
    </lineage>
</organism>
<reference evidence="12" key="2">
    <citation type="submission" date="2025-08" db="UniProtKB">
        <authorList>
            <consortium name="Ensembl"/>
        </authorList>
    </citation>
    <scope>IDENTIFICATION</scope>
</reference>
<keyword evidence="6 9" id="KW-0518">Myosin</keyword>
<dbReference type="FunFam" id="3.40.850.10:FF:000101">
    <property type="entry name" value="Slow myosin heavy chain 2"/>
    <property type="match status" value="1"/>
</dbReference>
<evidence type="ECO:0000313" key="12">
    <source>
        <dbReference type="Ensembl" id="ENSMMDP00005043436.1"/>
    </source>
</evidence>
<sequence length="1017" mass="118349">QDTKERCNQILRNMEASLTARDRVGIQDFVLLDAYTSESAFLDNLRKRFHENLIYTYIGTLLVSVNPYKELDIYSKKQMDTYMGVNFFELPPHIYALADNVFRTMLTEFNNHFILISGESGAGKTEASKKILQFYAVSCPSTKLLNNVRDRLLLSNPVLEAFGNAKTLKNDNSSRFGKYMDIQFDHQGGAVGGHILSYLLEKSRVVHQNHGERNFHIFYQLVEGGEDELLRWLGLQRNCQLYSYLVQGDCAKVSSVNDKSDWRTVQKALSVVDFSENDIEHLFGIIASVLHLGNVKFGADPRGYAILNNNPEMHWLSKVRHRKYKLRSALESDLFTPFTVDHAVYARDALAKAIYGRTFNWLVNKINESLANKDSSRKTVIGLLDIYGFEVFHVNSFEQFCINYCNEKLQQLFIQLTLKSEQEEYEMEGIEWEPVPYFNNKIICDLVEEKHRGIISVLDEECLRPGEATDLTFLEKMEEKMGGHPHFVTHKLADQKTRKTLERGDFRLLHYAGEVTYCVVGFLDKNNDLLYRNVKEVMRQSKNSIIKHCFPSTEPDSKKRPETVVTQFKSSLVGLTEILMSKEPWYVRCIKPNEGKQPGRFDDVLVRHQVKYLGLMEHLRVRRAGFAYRRRYEIFLQRYKPLCPDTWPNWKGTAAEGVQRLIKHLGYKPNEYKMGRTKIFIRHPRTLFATEDAFEVCKHELATRIQAKYKGYRVKGEFLKQREAATKIETCWRGLMARKERERRAWAVKVIKKFIKGFMTRNQPACVDNSEYLAFVRQNYLSRLKDNLPKTLLDKNNWLTPPPIMQEKSKLIYLYNLQLKLLTSSMFKGKKENYPFSVCRPFLDTRISEDDINVKVLQMIQHERIKYSVPVVKYDRNGFRPRLRQLIFTQAAAYLVEEAKIKQRIDYSSLKGVSVSNLSDNFLILHVTCDDIKQKGDLVLQCDYLFEALTKLSLVTSKQSCIKVVQGSVRFDIQPGREGFVDFKSGQESMVYRAKNGHLMVVSMEFKKYVHFSWQFQ</sequence>
<evidence type="ECO:0000259" key="10">
    <source>
        <dbReference type="PROSITE" id="PS51456"/>
    </source>
</evidence>
<keyword evidence="3" id="KW-0677">Repeat</keyword>
<gene>
    <name evidence="12" type="primary">myo1hb</name>
</gene>
<evidence type="ECO:0000256" key="4">
    <source>
        <dbReference type="ARBA" id="ARBA00022741"/>
    </source>
</evidence>
<feature type="region of interest" description="Actin-binding" evidence="9">
    <location>
        <begin position="572"/>
        <end position="594"/>
    </location>
</feature>
<feature type="domain" description="Myosin motor" evidence="10">
    <location>
        <begin position="25"/>
        <end position="695"/>
    </location>
</feature>
<dbReference type="Gene3D" id="1.20.58.530">
    <property type="match status" value="1"/>
</dbReference>
<evidence type="ECO:0000256" key="3">
    <source>
        <dbReference type="ARBA" id="ARBA00022737"/>
    </source>
</evidence>
<keyword evidence="13" id="KW-1185">Reference proteome</keyword>
<dbReference type="GO" id="GO:0007015">
    <property type="term" value="P:actin filament organization"/>
    <property type="evidence" value="ECO:0007669"/>
    <property type="project" value="TreeGrafter"/>
</dbReference>
<dbReference type="PANTHER" id="PTHR13140:SF353">
    <property type="entry name" value="UNCONVENTIONAL MYOSIN-IH"/>
    <property type="match status" value="1"/>
</dbReference>
<keyword evidence="4 9" id="KW-0547">Nucleotide-binding</keyword>
<keyword evidence="7 9" id="KW-0505">Motor protein</keyword>
<evidence type="ECO:0000313" key="13">
    <source>
        <dbReference type="Proteomes" id="UP000472263"/>
    </source>
</evidence>
<dbReference type="PRINTS" id="PR00193">
    <property type="entry name" value="MYOSINHEAVY"/>
</dbReference>